<dbReference type="InterPro" id="IPR036390">
    <property type="entry name" value="WH_DNA-bd_sf"/>
</dbReference>
<dbReference type="EMBL" id="JACHDB010000001">
    <property type="protein sequence ID" value="MBB5431431.1"/>
    <property type="molecule type" value="Genomic_DNA"/>
</dbReference>
<reference evidence="6 7" key="1">
    <citation type="submission" date="2020-08" db="EMBL/GenBank/DDBJ databases">
        <title>Sequencing the genomes of 1000 actinobacteria strains.</title>
        <authorList>
            <person name="Klenk H.-P."/>
        </authorList>
    </citation>
    <scope>NUCLEOTIDE SEQUENCE [LARGE SCALE GENOMIC DNA]</scope>
    <source>
        <strain evidence="6 7">DSM 44551</strain>
    </source>
</reference>
<protein>
    <submittedName>
        <fullName evidence="6">DNA-binding HxlR family transcriptional regulator</fullName>
    </submittedName>
</protein>
<dbReference type="Pfam" id="PF01638">
    <property type="entry name" value="HxlR"/>
    <property type="match status" value="1"/>
</dbReference>
<comment type="caution">
    <text evidence="6">The sequence shown here is derived from an EMBL/GenBank/DDBJ whole genome shotgun (WGS) entry which is preliminary data.</text>
</comment>
<dbReference type="SUPFAM" id="SSF46785">
    <property type="entry name" value="Winged helix' DNA-binding domain"/>
    <property type="match status" value="1"/>
</dbReference>
<keyword evidence="2 6" id="KW-0238">DNA-binding</keyword>
<dbReference type="PANTHER" id="PTHR33204">
    <property type="entry name" value="TRANSCRIPTIONAL REGULATOR, MARR FAMILY"/>
    <property type="match status" value="1"/>
</dbReference>
<evidence type="ECO:0000256" key="4">
    <source>
        <dbReference type="SAM" id="MobiDB-lite"/>
    </source>
</evidence>
<evidence type="ECO:0000313" key="7">
    <source>
        <dbReference type="Proteomes" id="UP000572635"/>
    </source>
</evidence>
<gene>
    <name evidence="6" type="ORF">HDA36_001515</name>
</gene>
<dbReference type="InterPro" id="IPR002577">
    <property type="entry name" value="HTH_HxlR"/>
</dbReference>
<accession>A0A7W8QJ96</accession>
<evidence type="ECO:0000256" key="2">
    <source>
        <dbReference type="ARBA" id="ARBA00023125"/>
    </source>
</evidence>
<dbReference type="RefSeq" id="WP_184391095.1">
    <property type="nucleotide sequence ID" value="NZ_BAAAJD010000050.1"/>
</dbReference>
<evidence type="ECO:0000259" key="5">
    <source>
        <dbReference type="PROSITE" id="PS51118"/>
    </source>
</evidence>
<sequence>MQVPEPQTAATPPAPPSPPARGGAPGGPSSTCRGREVVDRIGDKWSMTVIVRLSAGTRRFTELEREIDGISRRMLTETLRRLERDGIIRRTVHPVVPPHVDYDLTPMGHGLVGAMTAFLAWAEDHVDAIDAARAAYDRRTAERPRRAR</sequence>
<keyword evidence="7" id="KW-1185">Reference proteome</keyword>
<feature type="domain" description="HTH hxlR-type" evidence="5">
    <location>
        <begin position="32"/>
        <end position="130"/>
    </location>
</feature>
<feature type="region of interest" description="Disordered" evidence="4">
    <location>
        <begin position="1"/>
        <end position="32"/>
    </location>
</feature>
<dbReference type="InterPro" id="IPR036388">
    <property type="entry name" value="WH-like_DNA-bd_sf"/>
</dbReference>
<evidence type="ECO:0000256" key="3">
    <source>
        <dbReference type="ARBA" id="ARBA00023163"/>
    </source>
</evidence>
<dbReference type="PROSITE" id="PS51118">
    <property type="entry name" value="HTH_HXLR"/>
    <property type="match status" value="1"/>
</dbReference>
<evidence type="ECO:0000256" key="1">
    <source>
        <dbReference type="ARBA" id="ARBA00023015"/>
    </source>
</evidence>
<keyword evidence="1" id="KW-0805">Transcription regulation</keyword>
<organism evidence="6 7">
    <name type="scientific">Nocardiopsis composta</name>
    <dbReference type="NCBI Taxonomy" id="157465"/>
    <lineage>
        <taxon>Bacteria</taxon>
        <taxon>Bacillati</taxon>
        <taxon>Actinomycetota</taxon>
        <taxon>Actinomycetes</taxon>
        <taxon>Streptosporangiales</taxon>
        <taxon>Nocardiopsidaceae</taxon>
        <taxon>Nocardiopsis</taxon>
    </lineage>
</organism>
<dbReference type="AlphaFoldDB" id="A0A7W8QJ96"/>
<evidence type="ECO:0000313" key="6">
    <source>
        <dbReference type="EMBL" id="MBB5431431.1"/>
    </source>
</evidence>
<proteinExistence type="predicted"/>
<name>A0A7W8QJ96_9ACTN</name>
<dbReference type="PANTHER" id="PTHR33204:SF39">
    <property type="entry name" value="TRANSCRIPTIONAL REGULATORY PROTEIN"/>
    <property type="match status" value="1"/>
</dbReference>
<dbReference type="Gene3D" id="1.10.10.10">
    <property type="entry name" value="Winged helix-like DNA-binding domain superfamily/Winged helix DNA-binding domain"/>
    <property type="match status" value="1"/>
</dbReference>
<keyword evidence="3" id="KW-0804">Transcription</keyword>
<dbReference type="GO" id="GO:0003677">
    <property type="term" value="F:DNA binding"/>
    <property type="evidence" value="ECO:0007669"/>
    <property type="project" value="UniProtKB-KW"/>
</dbReference>
<dbReference type="Proteomes" id="UP000572635">
    <property type="component" value="Unassembled WGS sequence"/>
</dbReference>